<dbReference type="GO" id="GO:0006183">
    <property type="term" value="P:GTP biosynthetic process"/>
    <property type="evidence" value="ECO:0007669"/>
    <property type="project" value="TreeGrafter"/>
</dbReference>
<feature type="domain" description="CBS" evidence="5">
    <location>
        <begin position="1"/>
        <end position="49"/>
    </location>
</feature>
<keyword evidence="2" id="KW-0479">Metal-binding</keyword>
<sequence length="195" mass="21778">TLSDILALREQTGHSTVAVTEDGTADGRLVGIVTSRDYRVSRMAPETPVREFMTPREKMITAPDGTSLKEANNIIWEHKLNSLPIVNDEGRLCAFVFRKDYDLHKQKPNELLDSQKRYLVGAGINTRDYAERVPALVDAGVDVLVIDSSEGYSEWQKRTLEWIRERYGDSVKVGAGNVVDADGFRFLADCGADFV</sequence>
<keyword evidence="3" id="KW-0560">Oxidoreductase</keyword>
<dbReference type="PANTHER" id="PTHR11911">
    <property type="entry name" value="INOSINE-5-MONOPHOSPHATE DEHYDROGENASE RELATED"/>
    <property type="match status" value="1"/>
</dbReference>
<evidence type="ECO:0000256" key="4">
    <source>
        <dbReference type="ARBA" id="ARBA00023122"/>
    </source>
</evidence>
<feature type="domain" description="CBS" evidence="5">
    <location>
        <begin position="53"/>
        <end position="111"/>
    </location>
</feature>
<comment type="caution">
    <text evidence="6">The sequence shown here is derived from an EMBL/GenBank/DDBJ whole genome shotgun (WGS) entry which is preliminary data.</text>
</comment>
<dbReference type="CDD" id="cd04601">
    <property type="entry name" value="CBS_pair_IMPDH"/>
    <property type="match status" value="1"/>
</dbReference>
<dbReference type="GO" id="GO:0003938">
    <property type="term" value="F:IMP dehydrogenase activity"/>
    <property type="evidence" value="ECO:0007669"/>
    <property type="project" value="InterPro"/>
</dbReference>
<dbReference type="Gene3D" id="3.20.20.70">
    <property type="entry name" value="Aldolase class I"/>
    <property type="match status" value="1"/>
</dbReference>
<dbReference type="SMART" id="SM01240">
    <property type="entry name" value="IMPDH"/>
    <property type="match status" value="1"/>
</dbReference>
<accession>K1UP30</accession>
<dbReference type="SUPFAM" id="SSF51412">
    <property type="entry name" value="Inosine monophosphate dehydrogenase (IMPDH)"/>
    <property type="match status" value="1"/>
</dbReference>
<protein>
    <submittedName>
        <fullName evidence="6">Inosine-5-monophosphate dehydrogenase isoform 1</fullName>
    </submittedName>
</protein>
<dbReference type="InterPro" id="IPR005990">
    <property type="entry name" value="IMP_DH"/>
</dbReference>
<evidence type="ECO:0000259" key="5">
    <source>
        <dbReference type="PROSITE" id="PS51371"/>
    </source>
</evidence>
<name>K1UP30_9ZZZZ</name>
<feature type="non-terminal residue" evidence="6">
    <location>
        <position position="1"/>
    </location>
</feature>
<evidence type="ECO:0000256" key="1">
    <source>
        <dbReference type="ARBA" id="ARBA00005502"/>
    </source>
</evidence>
<gene>
    <name evidence="6" type="ORF">LEA_06345</name>
</gene>
<dbReference type="Pfam" id="PF00571">
    <property type="entry name" value="CBS"/>
    <property type="match status" value="1"/>
</dbReference>
<dbReference type="GO" id="GO:0046872">
    <property type="term" value="F:metal ion binding"/>
    <property type="evidence" value="ECO:0007669"/>
    <property type="project" value="UniProtKB-KW"/>
</dbReference>
<dbReference type="PANTHER" id="PTHR11911:SF111">
    <property type="entry name" value="INOSINE-5'-MONOPHOSPHATE DEHYDROGENASE"/>
    <property type="match status" value="1"/>
</dbReference>
<dbReference type="AlphaFoldDB" id="K1UP30"/>
<dbReference type="FunFam" id="3.20.20.70:FF:000424">
    <property type="entry name" value="Inosine-5'-monophosphate dehydrogenase 2"/>
    <property type="match status" value="1"/>
</dbReference>
<reference evidence="6" key="1">
    <citation type="journal article" date="2013" name="Environ. Microbiol.">
        <title>Microbiota from the distal guts of lean and obese adolescents exhibit partial functional redundancy besides clear differences in community structure.</title>
        <authorList>
            <person name="Ferrer M."/>
            <person name="Ruiz A."/>
            <person name="Lanza F."/>
            <person name="Haange S.B."/>
            <person name="Oberbach A."/>
            <person name="Till H."/>
            <person name="Bargiela R."/>
            <person name="Campoy C."/>
            <person name="Segura M.T."/>
            <person name="Richter M."/>
            <person name="von Bergen M."/>
            <person name="Seifert J."/>
            <person name="Suarez A."/>
        </authorList>
    </citation>
    <scope>NUCLEOTIDE SEQUENCE</scope>
</reference>
<dbReference type="InterPro" id="IPR001093">
    <property type="entry name" value="IMP_DH_GMPRt"/>
</dbReference>
<evidence type="ECO:0000256" key="3">
    <source>
        <dbReference type="ARBA" id="ARBA00023002"/>
    </source>
</evidence>
<proteinExistence type="inferred from homology"/>
<keyword evidence="4" id="KW-0129">CBS domain</keyword>
<organism evidence="6">
    <name type="scientific">human gut metagenome</name>
    <dbReference type="NCBI Taxonomy" id="408170"/>
    <lineage>
        <taxon>unclassified sequences</taxon>
        <taxon>metagenomes</taxon>
        <taxon>organismal metagenomes</taxon>
    </lineage>
</organism>
<evidence type="ECO:0000256" key="2">
    <source>
        <dbReference type="ARBA" id="ARBA00022723"/>
    </source>
</evidence>
<comment type="similarity">
    <text evidence="1">Belongs to the IMPDH/GMPR family.</text>
</comment>
<dbReference type="PROSITE" id="PS51371">
    <property type="entry name" value="CBS"/>
    <property type="match status" value="2"/>
</dbReference>
<dbReference type="InterPro" id="IPR013785">
    <property type="entry name" value="Aldolase_TIM"/>
</dbReference>
<dbReference type="EMBL" id="AJWY01004148">
    <property type="protein sequence ID" value="EKC73206.1"/>
    <property type="molecule type" value="Genomic_DNA"/>
</dbReference>
<dbReference type="InterPro" id="IPR000644">
    <property type="entry name" value="CBS_dom"/>
</dbReference>
<dbReference type="Pfam" id="PF00478">
    <property type="entry name" value="IMPDH"/>
    <property type="match status" value="1"/>
</dbReference>
<evidence type="ECO:0000313" key="6">
    <source>
        <dbReference type="EMBL" id="EKC73206.1"/>
    </source>
</evidence>
<feature type="non-terminal residue" evidence="6">
    <location>
        <position position="195"/>
    </location>
</feature>